<name>A0ABV1YEI5_9HYPH</name>
<organism evidence="9 10">
    <name type="scientific">Mesorhizobium opportunistum</name>
    <dbReference type="NCBI Taxonomy" id="593909"/>
    <lineage>
        <taxon>Bacteria</taxon>
        <taxon>Pseudomonadati</taxon>
        <taxon>Pseudomonadota</taxon>
        <taxon>Alphaproteobacteria</taxon>
        <taxon>Hyphomicrobiales</taxon>
        <taxon>Phyllobacteriaceae</taxon>
        <taxon>Mesorhizobium</taxon>
    </lineage>
</organism>
<dbReference type="InterPro" id="IPR013149">
    <property type="entry name" value="ADH-like_C"/>
</dbReference>
<dbReference type="SUPFAM" id="SSF51735">
    <property type="entry name" value="NAD(P)-binding Rossmann-fold domains"/>
    <property type="match status" value="1"/>
</dbReference>
<keyword evidence="5" id="KW-0560">Oxidoreductase</keyword>
<evidence type="ECO:0000259" key="8">
    <source>
        <dbReference type="Pfam" id="PF08240"/>
    </source>
</evidence>
<evidence type="ECO:0000313" key="10">
    <source>
        <dbReference type="Proteomes" id="UP001464387"/>
    </source>
</evidence>
<dbReference type="PANTHER" id="PTHR43161">
    <property type="entry name" value="SORBITOL DEHYDROGENASE"/>
    <property type="match status" value="1"/>
</dbReference>
<comment type="caution">
    <text evidence="9">The sequence shown here is derived from an EMBL/GenBank/DDBJ whole genome shotgun (WGS) entry which is preliminary data.</text>
</comment>
<evidence type="ECO:0000256" key="3">
    <source>
        <dbReference type="ARBA" id="ARBA00022723"/>
    </source>
</evidence>
<dbReference type="Gene3D" id="3.40.50.720">
    <property type="entry name" value="NAD(P)-binding Rossmann-like Domain"/>
    <property type="match status" value="1"/>
</dbReference>
<dbReference type="InterPro" id="IPR002328">
    <property type="entry name" value="ADH_Zn_CS"/>
</dbReference>
<dbReference type="Pfam" id="PF08240">
    <property type="entry name" value="ADH_N"/>
    <property type="match status" value="1"/>
</dbReference>
<dbReference type="InterPro" id="IPR011032">
    <property type="entry name" value="GroES-like_sf"/>
</dbReference>
<protein>
    <submittedName>
        <fullName evidence="9">L-idonate 5-dehydrogenase</fullName>
    </submittedName>
</protein>
<comment type="cofactor">
    <cofactor evidence="1 6">
        <name>Zn(2+)</name>
        <dbReference type="ChEBI" id="CHEBI:29105"/>
    </cofactor>
</comment>
<keyword evidence="4 6" id="KW-0862">Zinc</keyword>
<keyword evidence="10" id="KW-1185">Reference proteome</keyword>
<evidence type="ECO:0000313" key="9">
    <source>
        <dbReference type="EMBL" id="MER8933555.1"/>
    </source>
</evidence>
<dbReference type="InterPro" id="IPR036291">
    <property type="entry name" value="NAD(P)-bd_dom_sf"/>
</dbReference>
<evidence type="ECO:0000256" key="4">
    <source>
        <dbReference type="ARBA" id="ARBA00022833"/>
    </source>
</evidence>
<dbReference type="PANTHER" id="PTHR43161:SF9">
    <property type="entry name" value="SORBITOL DEHYDROGENASE"/>
    <property type="match status" value="1"/>
</dbReference>
<evidence type="ECO:0000256" key="6">
    <source>
        <dbReference type="RuleBase" id="RU361277"/>
    </source>
</evidence>
<dbReference type="Pfam" id="PF00107">
    <property type="entry name" value="ADH_zinc_N"/>
    <property type="match status" value="1"/>
</dbReference>
<reference evidence="9 10" key="1">
    <citation type="journal article" date="2024" name="Proc. Natl. Acad. Sci. U.S.A.">
        <title>The evolutionary genomics of adaptation to stress in wild rhizobium bacteria.</title>
        <authorList>
            <person name="Kehlet-Delgado H."/>
            <person name="Montoya A.P."/>
            <person name="Jensen K.T."/>
            <person name="Wendlandt C.E."/>
            <person name="Dexheimer C."/>
            <person name="Roberts M."/>
            <person name="Torres Martinez L."/>
            <person name="Friesen M.L."/>
            <person name="Griffitts J.S."/>
            <person name="Porter S.S."/>
        </authorList>
    </citation>
    <scope>NUCLEOTIDE SEQUENCE [LARGE SCALE GENOMIC DNA]</scope>
    <source>
        <strain evidence="9 10">M0729</strain>
    </source>
</reference>
<sequence>MLGVVVHAPLDLRIEEVTNTEPGPGGVQVRISTGGICGSDLHYFNHGGTDSIRLREPMILGHEIAGIIEALGPGVSGITAGTRVAINPSRPCGDCENCRAGLRNHCINMRFMGSAMRFPHIQGGFREMLCVDRDQVFPVAEGVSLGEAAMAEPLAVCLHAVRRAGPLEGRKVLVTGCGPIGILTIMAARDAGAAGIVATDIHDSALALAHKLGADHILNVAQEPEALADFAGRNGSFHVHFEASGNASVLRGALPHLRPRGIVMQLGLGGDVGLPLNLIVTREVDLRGSFRFDKEFEEAVALINSRRIDVRPLLSAVFPLDRVLEAFALANDKSKATKVQISFGQDI</sequence>
<dbReference type="CDD" id="cd08232">
    <property type="entry name" value="idonate-5-DH"/>
    <property type="match status" value="1"/>
</dbReference>
<dbReference type="Gene3D" id="3.90.180.10">
    <property type="entry name" value="Medium-chain alcohol dehydrogenases, catalytic domain"/>
    <property type="match status" value="1"/>
</dbReference>
<evidence type="ECO:0000259" key="7">
    <source>
        <dbReference type="Pfam" id="PF00107"/>
    </source>
</evidence>
<comment type="similarity">
    <text evidence="2 6">Belongs to the zinc-containing alcohol dehydrogenase family.</text>
</comment>
<dbReference type="SUPFAM" id="SSF50129">
    <property type="entry name" value="GroES-like"/>
    <property type="match status" value="1"/>
</dbReference>
<evidence type="ECO:0000256" key="1">
    <source>
        <dbReference type="ARBA" id="ARBA00001947"/>
    </source>
</evidence>
<keyword evidence="3 6" id="KW-0479">Metal-binding</keyword>
<evidence type="ECO:0000256" key="2">
    <source>
        <dbReference type="ARBA" id="ARBA00008072"/>
    </source>
</evidence>
<dbReference type="RefSeq" id="WP_352569385.1">
    <property type="nucleotide sequence ID" value="NZ_JAMYMY010000032.1"/>
</dbReference>
<gene>
    <name evidence="9" type="ORF">NKI33_11325</name>
</gene>
<accession>A0ABV1YEI5</accession>
<dbReference type="EMBL" id="JAMYPJ010000012">
    <property type="protein sequence ID" value="MER8933555.1"/>
    <property type="molecule type" value="Genomic_DNA"/>
</dbReference>
<feature type="domain" description="Alcohol dehydrogenase-like C-terminal" evidence="7">
    <location>
        <begin position="179"/>
        <end position="304"/>
    </location>
</feature>
<dbReference type="InterPro" id="IPR013154">
    <property type="entry name" value="ADH-like_N"/>
</dbReference>
<proteinExistence type="inferred from homology"/>
<dbReference type="PROSITE" id="PS00059">
    <property type="entry name" value="ADH_ZINC"/>
    <property type="match status" value="1"/>
</dbReference>
<dbReference type="Proteomes" id="UP001464387">
    <property type="component" value="Unassembled WGS sequence"/>
</dbReference>
<feature type="domain" description="Alcohol dehydrogenase-like N-terminal" evidence="8">
    <location>
        <begin position="23"/>
        <end position="140"/>
    </location>
</feature>
<evidence type="ECO:0000256" key="5">
    <source>
        <dbReference type="ARBA" id="ARBA00023002"/>
    </source>
</evidence>